<dbReference type="RefSeq" id="WP_070199764.1">
    <property type="nucleotide sequence ID" value="NZ_LJGZ01000005.1"/>
</dbReference>
<comment type="caution">
    <text evidence="2">The sequence shown here is derived from an EMBL/GenBank/DDBJ whole genome shotgun (WGS) entry which is preliminary data.</text>
</comment>
<dbReference type="EMBL" id="LJGZ01000005">
    <property type="protein sequence ID" value="OEV22066.1"/>
    <property type="molecule type" value="Genomic_DNA"/>
</dbReference>
<proteinExistence type="predicted"/>
<dbReference type="PATRIC" id="fig|518642.7.peg.6197"/>
<evidence type="ECO:0000313" key="3">
    <source>
        <dbReference type="Proteomes" id="UP000175971"/>
    </source>
</evidence>
<reference evidence="2 3" key="1">
    <citation type="journal article" date="2016" name="Front. Microbiol.">
        <title>Comparative Genomics Analysis of Streptomyces Species Reveals Their Adaptation to the Marine Environment and Their Diversity at the Genomic Level.</title>
        <authorList>
            <person name="Tian X."/>
            <person name="Zhang Z."/>
            <person name="Yang T."/>
            <person name="Chen M."/>
            <person name="Li J."/>
            <person name="Chen F."/>
            <person name="Yang J."/>
            <person name="Li W."/>
            <person name="Zhang B."/>
            <person name="Zhang Z."/>
            <person name="Wu J."/>
            <person name="Zhang C."/>
            <person name="Long L."/>
            <person name="Xiao J."/>
        </authorList>
    </citation>
    <scope>NUCLEOTIDE SEQUENCE [LARGE SCALE GENOMIC DNA]</scope>
    <source>
        <strain evidence="2 3">SCSIO M10372</strain>
    </source>
</reference>
<dbReference type="Proteomes" id="UP000175971">
    <property type="component" value="Unassembled WGS sequence"/>
</dbReference>
<feature type="compositionally biased region" description="Low complexity" evidence="1">
    <location>
        <begin position="118"/>
        <end position="142"/>
    </location>
</feature>
<evidence type="ECO:0000256" key="1">
    <source>
        <dbReference type="SAM" id="MobiDB-lite"/>
    </source>
</evidence>
<organism evidence="2 3">
    <name type="scientific">Streptomyces nanshensis</name>
    <dbReference type="NCBI Taxonomy" id="518642"/>
    <lineage>
        <taxon>Bacteria</taxon>
        <taxon>Bacillati</taxon>
        <taxon>Actinomycetota</taxon>
        <taxon>Actinomycetes</taxon>
        <taxon>Kitasatosporales</taxon>
        <taxon>Streptomycetaceae</taxon>
        <taxon>Streptomyces</taxon>
    </lineage>
</organism>
<feature type="region of interest" description="Disordered" evidence="1">
    <location>
        <begin position="104"/>
        <end position="142"/>
    </location>
</feature>
<sequence>MSVISTSTSRDAALQEAFGAEVDVLYAQAARGEANAVLQRALELRSFLAVAEEHLERVHNIAESDSQMGELSSDDLDRHDQWIEAAVASCDLYESALDELLLTMPPPSHPNLPRAGPRPKVTATAPPAPAGPRAGAVRARRP</sequence>
<evidence type="ECO:0000313" key="2">
    <source>
        <dbReference type="EMBL" id="OEV22066.1"/>
    </source>
</evidence>
<dbReference type="OrthoDB" id="4287558at2"/>
<protein>
    <submittedName>
        <fullName evidence="2">Uncharacterized protein</fullName>
    </submittedName>
</protein>
<name>A0A1E7M108_9ACTN</name>
<accession>A0A1E7M108</accession>
<keyword evidence="3" id="KW-1185">Reference proteome</keyword>
<dbReference type="AlphaFoldDB" id="A0A1E7M108"/>
<gene>
    <name evidence="2" type="ORF">AN221_03860</name>
</gene>